<evidence type="ECO:0000313" key="1">
    <source>
        <dbReference type="EMBL" id="KAK5930752.1"/>
    </source>
</evidence>
<dbReference type="AlphaFoldDB" id="A0AAN8DXZ5"/>
<dbReference type="EMBL" id="JAURVH010001516">
    <property type="protein sequence ID" value="KAK5930752.1"/>
    <property type="molecule type" value="Genomic_DNA"/>
</dbReference>
<sequence length="90" mass="10023">MRVCRLSCLELSCHNRGPALYVGARNTTTTALLSGTVLAPVQQKLPLLLSDEQTDLLYLSASRFLMYLLISFSDPDHKLLSLACIQERQV</sequence>
<dbReference type="Proteomes" id="UP001331515">
    <property type="component" value="Unassembled WGS sequence"/>
</dbReference>
<keyword evidence="2" id="KW-1185">Reference proteome</keyword>
<accession>A0AAN8DXZ5</accession>
<name>A0AAN8DXZ5_CHAGU</name>
<proteinExistence type="predicted"/>
<organism evidence="1 2">
    <name type="scientific">Champsocephalus gunnari</name>
    <name type="common">Mackerel icefish</name>
    <dbReference type="NCBI Taxonomy" id="52237"/>
    <lineage>
        <taxon>Eukaryota</taxon>
        <taxon>Metazoa</taxon>
        <taxon>Chordata</taxon>
        <taxon>Craniata</taxon>
        <taxon>Vertebrata</taxon>
        <taxon>Euteleostomi</taxon>
        <taxon>Actinopterygii</taxon>
        <taxon>Neopterygii</taxon>
        <taxon>Teleostei</taxon>
        <taxon>Neoteleostei</taxon>
        <taxon>Acanthomorphata</taxon>
        <taxon>Eupercaria</taxon>
        <taxon>Perciformes</taxon>
        <taxon>Notothenioidei</taxon>
        <taxon>Channichthyidae</taxon>
        <taxon>Champsocephalus</taxon>
    </lineage>
</organism>
<gene>
    <name evidence="1" type="ORF">CgunFtcFv8_026965</name>
</gene>
<protein>
    <submittedName>
        <fullName evidence="1">Uncharacterized protein</fullName>
    </submittedName>
</protein>
<evidence type="ECO:0000313" key="2">
    <source>
        <dbReference type="Proteomes" id="UP001331515"/>
    </source>
</evidence>
<comment type="caution">
    <text evidence="1">The sequence shown here is derived from an EMBL/GenBank/DDBJ whole genome shotgun (WGS) entry which is preliminary data.</text>
</comment>
<reference evidence="1 2" key="1">
    <citation type="journal article" date="2023" name="Mol. Biol. Evol.">
        <title>Genomics of Secondarily Temperate Adaptation in the Only Non-Antarctic Icefish.</title>
        <authorList>
            <person name="Rivera-Colon A.G."/>
            <person name="Rayamajhi N."/>
            <person name="Minhas B.F."/>
            <person name="Madrigal G."/>
            <person name="Bilyk K.T."/>
            <person name="Yoon V."/>
            <person name="Hune M."/>
            <person name="Gregory S."/>
            <person name="Cheng C.H.C."/>
            <person name="Catchen J.M."/>
        </authorList>
    </citation>
    <scope>NUCLEOTIDE SEQUENCE [LARGE SCALE GENOMIC DNA]</scope>
    <source>
        <tissue evidence="1">White muscle</tissue>
    </source>
</reference>